<dbReference type="eggNOG" id="COG2890">
    <property type="taxonomic scope" value="Bacteria"/>
</dbReference>
<dbReference type="InterPro" id="IPR007848">
    <property type="entry name" value="Small_mtfrase_dom"/>
</dbReference>
<dbReference type="NCBIfam" id="TIGR00536">
    <property type="entry name" value="hemK_fam"/>
    <property type="match status" value="1"/>
</dbReference>
<evidence type="ECO:0000313" key="9">
    <source>
        <dbReference type="Proteomes" id="UP000019365"/>
    </source>
</evidence>
<evidence type="ECO:0000256" key="2">
    <source>
        <dbReference type="ARBA" id="ARBA00022603"/>
    </source>
</evidence>
<comment type="caution">
    <text evidence="8">The sequence shown here is derived from an EMBL/GenBank/DDBJ whole genome shotgun (WGS) entry which is preliminary data.</text>
</comment>
<dbReference type="Pfam" id="PF17827">
    <property type="entry name" value="PrmC_N"/>
    <property type="match status" value="1"/>
</dbReference>
<dbReference type="Gene3D" id="1.10.8.10">
    <property type="entry name" value="DNA helicase RuvA subunit, C-terminal domain"/>
    <property type="match status" value="1"/>
</dbReference>
<dbReference type="EMBL" id="ATAX01000028">
    <property type="protein sequence ID" value="EWM52877.1"/>
    <property type="molecule type" value="Genomic_DNA"/>
</dbReference>
<name>W7UWV1_RUMFL</name>
<evidence type="ECO:0000256" key="1">
    <source>
        <dbReference type="ARBA" id="ARBA00012771"/>
    </source>
</evidence>
<keyword evidence="9" id="KW-1185">Reference proteome</keyword>
<evidence type="ECO:0000256" key="3">
    <source>
        <dbReference type="ARBA" id="ARBA00022679"/>
    </source>
</evidence>
<dbReference type="InterPro" id="IPR004556">
    <property type="entry name" value="HemK-like"/>
</dbReference>
<dbReference type="InterPro" id="IPR050320">
    <property type="entry name" value="N5-glutamine_MTase"/>
</dbReference>
<dbReference type="GO" id="GO:0032259">
    <property type="term" value="P:methylation"/>
    <property type="evidence" value="ECO:0007669"/>
    <property type="project" value="UniProtKB-KW"/>
</dbReference>
<proteinExistence type="predicted"/>
<dbReference type="NCBIfam" id="TIGR03534">
    <property type="entry name" value="RF_mod_PrmC"/>
    <property type="match status" value="1"/>
</dbReference>
<dbReference type="GO" id="GO:0003676">
    <property type="term" value="F:nucleic acid binding"/>
    <property type="evidence" value="ECO:0007669"/>
    <property type="project" value="InterPro"/>
</dbReference>
<feature type="domain" description="Release factor glutamine methyltransferase N-terminal" evidence="7">
    <location>
        <begin position="15"/>
        <end position="74"/>
    </location>
</feature>
<dbReference type="InterPro" id="IPR002052">
    <property type="entry name" value="DNA_methylase_N6_adenine_CS"/>
</dbReference>
<keyword evidence="2" id="KW-0489">Methyltransferase</keyword>
<organism evidence="8 9">
    <name type="scientific">Ruminococcus flavefaciens 007c</name>
    <dbReference type="NCBI Taxonomy" id="1341157"/>
    <lineage>
        <taxon>Bacteria</taxon>
        <taxon>Bacillati</taxon>
        <taxon>Bacillota</taxon>
        <taxon>Clostridia</taxon>
        <taxon>Eubacteriales</taxon>
        <taxon>Oscillospiraceae</taxon>
        <taxon>Ruminococcus</taxon>
    </lineage>
</organism>
<dbReference type="PANTHER" id="PTHR18895:SF74">
    <property type="entry name" value="MTRF1L RELEASE FACTOR GLUTAMINE METHYLTRANSFERASE"/>
    <property type="match status" value="1"/>
</dbReference>
<dbReference type="SUPFAM" id="SSF53335">
    <property type="entry name" value="S-adenosyl-L-methionine-dependent methyltransferases"/>
    <property type="match status" value="1"/>
</dbReference>
<dbReference type="InterPro" id="IPR029063">
    <property type="entry name" value="SAM-dependent_MTases_sf"/>
</dbReference>
<dbReference type="CDD" id="cd02440">
    <property type="entry name" value="AdoMet_MTases"/>
    <property type="match status" value="1"/>
</dbReference>
<accession>W7UWV1</accession>
<feature type="domain" description="Methyltransferase small" evidence="6">
    <location>
        <begin position="113"/>
        <end position="197"/>
    </location>
</feature>
<protein>
    <recommendedName>
        <fullName evidence="1">peptide chain release factor N(5)-glutamine methyltransferase</fullName>
        <ecNumber evidence="1">2.1.1.297</ecNumber>
    </recommendedName>
</protein>
<dbReference type="PANTHER" id="PTHR18895">
    <property type="entry name" value="HEMK METHYLTRANSFERASE"/>
    <property type="match status" value="1"/>
</dbReference>
<dbReference type="Gene3D" id="3.40.50.150">
    <property type="entry name" value="Vaccinia Virus protein VP39"/>
    <property type="match status" value="1"/>
</dbReference>
<dbReference type="OrthoDB" id="9800643at2"/>
<dbReference type="RefSeq" id="WP_037299991.1">
    <property type="nucleotide sequence ID" value="NZ_ATAX01000028.1"/>
</dbReference>
<dbReference type="GO" id="GO:0102559">
    <property type="term" value="F:peptide chain release factor N(5)-glutamine methyltransferase activity"/>
    <property type="evidence" value="ECO:0007669"/>
    <property type="project" value="UniProtKB-EC"/>
</dbReference>
<dbReference type="InterPro" id="IPR019874">
    <property type="entry name" value="RF_methyltr_PrmC"/>
</dbReference>
<dbReference type="AlphaFoldDB" id="W7UWV1"/>
<dbReference type="EC" id="2.1.1.297" evidence="1"/>
<comment type="catalytic activity">
    <reaction evidence="5">
        <text>L-glutaminyl-[peptide chain release factor] + S-adenosyl-L-methionine = N(5)-methyl-L-glutaminyl-[peptide chain release factor] + S-adenosyl-L-homocysteine + H(+)</text>
        <dbReference type="Rhea" id="RHEA:42896"/>
        <dbReference type="Rhea" id="RHEA-COMP:10271"/>
        <dbReference type="Rhea" id="RHEA-COMP:10272"/>
        <dbReference type="ChEBI" id="CHEBI:15378"/>
        <dbReference type="ChEBI" id="CHEBI:30011"/>
        <dbReference type="ChEBI" id="CHEBI:57856"/>
        <dbReference type="ChEBI" id="CHEBI:59789"/>
        <dbReference type="ChEBI" id="CHEBI:61891"/>
        <dbReference type="EC" id="2.1.1.297"/>
    </reaction>
</comment>
<reference evidence="8 9" key="1">
    <citation type="journal article" date="2014" name="PLoS ONE">
        <title>Rumen cellulosomics: divergent fiber-degrading strategies revealed by comparative genome-wide analysis of six ruminococcal strains.</title>
        <authorList>
            <person name="Dassa B."/>
            <person name="Borovok I."/>
            <person name="Ruimy-Israeli V."/>
            <person name="Lamed R."/>
            <person name="Flint H.J."/>
            <person name="Duncan S.H."/>
            <person name="Henrissat B."/>
            <person name="Coutinho P."/>
            <person name="Morrison M."/>
            <person name="Mosoni P."/>
            <person name="Yeoman C.J."/>
            <person name="White B.A."/>
            <person name="Bayer E.A."/>
        </authorList>
    </citation>
    <scope>NUCLEOTIDE SEQUENCE [LARGE SCALE GENOMIC DNA]</scope>
    <source>
        <strain evidence="8 9">007c</strain>
    </source>
</reference>
<dbReference type="PROSITE" id="PS00092">
    <property type="entry name" value="N6_MTASE"/>
    <property type="match status" value="1"/>
</dbReference>
<keyword evidence="4" id="KW-0949">S-adenosyl-L-methionine</keyword>
<keyword evidence="3" id="KW-0808">Transferase</keyword>
<evidence type="ECO:0000256" key="5">
    <source>
        <dbReference type="ARBA" id="ARBA00048391"/>
    </source>
</evidence>
<evidence type="ECO:0000259" key="7">
    <source>
        <dbReference type="Pfam" id="PF17827"/>
    </source>
</evidence>
<dbReference type="InterPro" id="IPR040758">
    <property type="entry name" value="PrmC_N"/>
</dbReference>
<gene>
    <name evidence="8" type="ORF">RF007C_14785</name>
</gene>
<sequence length="291" mass="32091">MVSRRELFSGVRGIIAERDEETADFDTTCIFQDLLGEKNPMFSPDLPVPDDKAAEILSLAKRRSEGYPLQYLLGQWEFWGCNFRIGEGVLIPRPDTETLVEQVLDICRREKLTAPKIADLCSGSGCIAVALKKELPQADVWAVELSEAALGYLKENTVLNGCEDIHIIHGDVLKKETARSVMGLDILVSNPPYLTAVDMSELQTEVRYEPASALFGGDDGLGFYRAITGLWKTSVKEGGFIAYEFGMGQHDDVRKILEGSGFTDVELRRDGGGIIRTAAARNIFESKPALI</sequence>
<evidence type="ECO:0000259" key="6">
    <source>
        <dbReference type="Pfam" id="PF05175"/>
    </source>
</evidence>
<dbReference type="Proteomes" id="UP000019365">
    <property type="component" value="Unassembled WGS sequence"/>
</dbReference>
<dbReference type="Pfam" id="PF05175">
    <property type="entry name" value="MTS"/>
    <property type="match status" value="1"/>
</dbReference>
<dbReference type="PATRIC" id="fig|1341157.4.peg.2351"/>
<evidence type="ECO:0000313" key="8">
    <source>
        <dbReference type="EMBL" id="EWM52877.1"/>
    </source>
</evidence>
<evidence type="ECO:0000256" key="4">
    <source>
        <dbReference type="ARBA" id="ARBA00022691"/>
    </source>
</evidence>